<organism evidence="4 5">
    <name type="scientific">Spiribacter salinus</name>
    <dbReference type="NCBI Taxonomy" id="1335746"/>
    <lineage>
        <taxon>Bacteria</taxon>
        <taxon>Pseudomonadati</taxon>
        <taxon>Pseudomonadota</taxon>
        <taxon>Gammaproteobacteria</taxon>
        <taxon>Chromatiales</taxon>
        <taxon>Ectothiorhodospiraceae</taxon>
        <taxon>Spiribacter</taxon>
    </lineage>
</organism>
<comment type="caution">
    <text evidence="4">The sequence shown here is derived from an EMBL/GenBank/DDBJ whole genome shotgun (WGS) entry which is preliminary data.</text>
</comment>
<protein>
    <submittedName>
        <fullName evidence="4">DNA-binding protein</fullName>
    </submittedName>
</protein>
<dbReference type="Pfam" id="PF12836">
    <property type="entry name" value="HHH_3"/>
    <property type="match status" value="1"/>
</dbReference>
<evidence type="ECO:0000313" key="5">
    <source>
        <dbReference type="Proteomes" id="UP000315400"/>
    </source>
</evidence>
<keyword evidence="2" id="KW-1133">Transmembrane helix</keyword>
<keyword evidence="4" id="KW-0238">DNA-binding</keyword>
<proteinExistence type="predicted"/>
<dbReference type="Gene3D" id="1.10.150.320">
    <property type="entry name" value="Photosystem II 12 kDa extrinsic protein"/>
    <property type="match status" value="1"/>
</dbReference>
<reference evidence="4 5" key="1">
    <citation type="submission" date="2019-06" db="EMBL/GenBank/DDBJ databases">
        <title>Metagenome assembled Genome of Spiribacter salinus SL48-SHIP from the microbial mat of Salt Lake 48 (Novosibirsk region, Russia).</title>
        <authorList>
            <person name="Shipova A."/>
            <person name="Rozanov A.S."/>
            <person name="Bryanskaya A.V."/>
            <person name="Peltek S.E."/>
        </authorList>
    </citation>
    <scope>NUCLEOTIDE SEQUENCE [LARGE SCALE GENOMIC DNA]</scope>
    <source>
        <strain evidence="4">SL48-SHIP-2</strain>
    </source>
</reference>
<dbReference type="Proteomes" id="UP000315400">
    <property type="component" value="Unassembled WGS sequence"/>
</dbReference>
<evidence type="ECO:0000256" key="2">
    <source>
        <dbReference type="SAM" id="Phobius"/>
    </source>
</evidence>
<feature type="transmembrane region" description="Helical" evidence="2">
    <location>
        <begin position="126"/>
        <end position="146"/>
    </location>
</feature>
<evidence type="ECO:0000313" key="4">
    <source>
        <dbReference type="EMBL" id="TQE98671.1"/>
    </source>
</evidence>
<keyword evidence="2" id="KW-0812">Transmembrane</keyword>
<dbReference type="GO" id="GO:0006281">
    <property type="term" value="P:DNA repair"/>
    <property type="evidence" value="ECO:0007669"/>
    <property type="project" value="InterPro"/>
</dbReference>
<dbReference type="InterPro" id="IPR010994">
    <property type="entry name" value="RuvA_2-like"/>
</dbReference>
<name>A0A540VPH2_9GAMM</name>
<dbReference type="GO" id="GO:0003677">
    <property type="term" value="F:DNA binding"/>
    <property type="evidence" value="ECO:0007669"/>
    <property type="project" value="UniProtKB-KW"/>
</dbReference>
<evidence type="ECO:0000256" key="1">
    <source>
        <dbReference type="SAM" id="MobiDB-lite"/>
    </source>
</evidence>
<feature type="domain" description="Helix-hairpin-helix DNA-binding motif class 1" evidence="3">
    <location>
        <begin position="354"/>
        <end position="373"/>
    </location>
</feature>
<dbReference type="SMART" id="SM00278">
    <property type="entry name" value="HhH1"/>
    <property type="match status" value="2"/>
</dbReference>
<accession>A0A540VPH2</accession>
<feature type="region of interest" description="Disordered" evidence="1">
    <location>
        <begin position="226"/>
        <end position="247"/>
    </location>
</feature>
<dbReference type="AlphaFoldDB" id="A0A540VPH2"/>
<feature type="compositionally biased region" description="Polar residues" evidence="1">
    <location>
        <begin position="227"/>
        <end position="247"/>
    </location>
</feature>
<sequence>MSFFNLGKKDADGRQVRIEHRGRYLRASRTGGLALRAQTKAAGVNFTGNTSQGIRVSATPVKDTQVALQNGRFILRGRYGRGPTKLNLSKTGLTVSTRNKLGTFNWIKPNRSSAKIAGVQVRGRNAVILQSIYFGFAAIGMVLRAAVTGLRILMQLLAWLASLIQWAIRQTPPALKNVKRTIRNKWLRRHQKRLDPSLFQALGEASNDELKSMVWLTFTQWGRGKSVHQNAPANDSNDPQESQRSSTLLRAVERDSTDGDWHLAFLAGIADEISTRLNSQNRAEILLDIDEALLASGSRTVLQERMLEVYADFAGLRLQVDAPSDAVADGPGRPEAPATAAGTTPVNLNTASVEELQDLPHIGPERAEDLARLRPIQSLEDLRQIDGIGPARLREIDEYGVAI</sequence>
<evidence type="ECO:0000259" key="3">
    <source>
        <dbReference type="SMART" id="SM00278"/>
    </source>
</evidence>
<dbReference type="SUPFAM" id="SSF47781">
    <property type="entry name" value="RuvA domain 2-like"/>
    <property type="match status" value="1"/>
</dbReference>
<dbReference type="InterPro" id="IPR003583">
    <property type="entry name" value="Hlx-hairpin-Hlx_DNA-bd_motif"/>
</dbReference>
<gene>
    <name evidence="4" type="ORF">FKY71_12620</name>
</gene>
<feature type="domain" description="Helix-hairpin-helix DNA-binding motif class 1" evidence="3">
    <location>
        <begin position="380"/>
        <end position="399"/>
    </location>
</feature>
<dbReference type="EMBL" id="VIFK01000157">
    <property type="protein sequence ID" value="TQE98671.1"/>
    <property type="molecule type" value="Genomic_DNA"/>
</dbReference>
<keyword evidence="2" id="KW-0472">Membrane</keyword>